<evidence type="ECO:0000313" key="2">
    <source>
        <dbReference type="EMBL" id="DAF54676.1"/>
    </source>
</evidence>
<dbReference type="InterPro" id="IPR035895">
    <property type="entry name" value="HPr-like_sf"/>
</dbReference>
<dbReference type="SUPFAM" id="SSF55594">
    <property type="entry name" value="HPr-like"/>
    <property type="match status" value="1"/>
</dbReference>
<accession>A0A8S5SUF3</accession>
<reference evidence="2" key="1">
    <citation type="journal article" date="2021" name="Proc. Natl. Acad. Sci. U.S.A.">
        <title>A Catalog of Tens of Thousands of Viruses from Human Metagenomes Reveals Hidden Associations with Chronic Diseases.</title>
        <authorList>
            <person name="Tisza M.J."/>
            <person name="Buck C.B."/>
        </authorList>
    </citation>
    <scope>NUCLEOTIDE SEQUENCE</scope>
    <source>
        <strain evidence="2">CtqPo10</strain>
    </source>
</reference>
<dbReference type="Pfam" id="PF00381">
    <property type="entry name" value="PTS-HPr"/>
    <property type="match status" value="1"/>
</dbReference>
<evidence type="ECO:0000259" key="1">
    <source>
        <dbReference type="Pfam" id="PF00381"/>
    </source>
</evidence>
<organism evidence="2">
    <name type="scientific">Siphoviridae sp. ctqPo10</name>
    <dbReference type="NCBI Taxonomy" id="2827948"/>
    <lineage>
        <taxon>Viruses</taxon>
        <taxon>Duplodnaviria</taxon>
        <taxon>Heunggongvirae</taxon>
        <taxon>Uroviricota</taxon>
        <taxon>Caudoviricetes</taxon>
    </lineage>
</organism>
<dbReference type="Gene3D" id="3.30.1340.10">
    <property type="entry name" value="HPr-like"/>
    <property type="match status" value="1"/>
</dbReference>
<protein>
    <submittedName>
        <fullName evidence="2">HISTIDINE-CONTAINING PROTEIN, TRANSFERASE.6A</fullName>
    </submittedName>
</protein>
<dbReference type="EMBL" id="BK032682">
    <property type="protein sequence ID" value="DAF54676.1"/>
    <property type="molecule type" value="Genomic_DNA"/>
</dbReference>
<keyword evidence="2" id="KW-0808">Transferase</keyword>
<dbReference type="GO" id="GO:0016740">
    <property type="term" value="F:transferase activity"/>
    <property type="evidence" value="ECO:0007669"/>
    <property type="project" value="UniProtKB-KW"/>
</dbReference>
<proteinExistence type="predicted"/>
<feature type="domain" description="HPr" evidence="1">
    <location>
        <begin position="13"/>
        <end position="63"/>
    </location>
</feature>
<sequence>MKCKVKLNTINDAGLFVAKCGEYKDVDIDYVYSRYTIDAKSIMGILSTSLDKECVVNFLSDDEKLCNQFKEDIRLWIVEE</sequence>
<name>A0A8S5SUF3_9CAUD</name>
<dbReference type="InterPro" id="IPR000032">
    <property type="entry name" value="HPr-like"/>
</dbReference>